<keyword evidence="1" id="KW-0472">Membrane</keyword>
<evidence type="ECO:0000313" key="3">
    <source>
        <dbReference type="Proteomes" id="UP000437748"/>
    </source>
</evidence>
<keyword evidence="3" id="KW-1185">Reference proteome</keyword>
<evidence type="ECO:0000313" key="2">
    <source>
        <dbReference type="EMBL" id="KAB8038987.1"/>
    </source>
</evidence>
<feature type="transmembrane region" description="Helical" evidence="1">
    <location>
        <begin position="173"/>
        <end position="191"/>
    </location>
</feature>
<protein>
    <recommendedName>
        <fullName evidence="4">Glycosyltransferase RgtA/B/C/D-like domain-containing protein</fullName>
    </recommendedName>
</protein>
<evidence type="ECO:0000256" key="1">
    <source>
        <dbReference type="SAM" id="Phobius"/>
    </source>
</evidence>
<dbReference type="OrthoDB" id="570488at2"/>
<keyword evidence="1" id="KW-1133">Transmembrane helix</keyword>
<feature type="transmembrane region" description="Helical" evidence="1">
    <location>
        <begin position="18"/>
        <end position="37"/>
    </location>
</feature>
<feature type="transmembrane region" description="Helical" evidence="1">
    <location>
        <begin position="320"/>
        <end position="340"/>
    </location>
</feature>
<proteinExistence type="predicted"/>
<dbReference type="Proteomes" id="UP000437748">
    <property type="component" value="Unassembled WGS sequence"/>
</dbReference>
<dbReference type="RefSeq" id="WP_153420384.1">
    <property type="nucleotide sequence ID" value="NZ_WFLM01000003.1"/>
</dbReference>
<feature type="transmembrane region" description="Helical" evidence="1">
    <location>
        <begin position="96"/>
        <end position="114"/>
    </location>
</feature>
<accession>A0A6N6VSA5</accession>
<evidence type="ECO:0008006" key="4">
    <source>
        <dbReference type="Google" id="ProtNLM"/>
    </source>
</evidence>
<feature type="transmembrane region" description="Helical" evidence="1">
    <location>
        <begin position="150"/>
        <end position="166"/>
    </location>
</feature>
<organism evidence="2 3">
    <name type="scientific">Silvanigrella paludirubra</name>
    <dbReference type="NCBI Taxonomy" id="2499159"/>
    <lineage>
        <taxon>Bacteria</taxon>
        <taxon>Pseudomonadati</taxon>
        <taxon>Bdellovibrionota</taxon>
        <taxon>Oligoflexia</taxon>
        <taxon>Silvanigrellales</taxon>
        <taxon>Silvanigrellaceae</taxon>
        <taxon>Silvanigrella</taxon>
    </lineage>
</organism>
<feature type="transmembrane region" description="Helical" evidence="1">
    <location>
        <begin position="197"/>
        <end position="215"/>
    </location>
</feature>
<comment type="caution">
    <text evidence="2">The sequence shown here is derived from an EMBL/GenBank/DDBJ whole genome shotgun (WGS) entry which is preliminary data.</text>
</comment>
<name>A0A6N6VSA5_9BACT</name>
<dbReference type="AlphaFoldDB" id="A0A6N6VSA5"/>
<feature type="transmembrane region" description="Helical" evidence="1">
    <location>
        <begin position="346"/>
        <end position="365"/>
    </location>
</feature>
<sequence>MLRKKILNSIDKASSFKIIFYSIIVYIFVMFLMIGLVKSNGFYKYFYINDGLFDVEIYVNIAKNGYNSIGSFAMFPLWPFLIQIVSRIFYTENYMLIANLMALILFFISLPILWSFFKNVFEKRMALLLFLCFVFNPLSIFHSFGYSESLTTLEFSIWLVLIYRIMNTKIKKSLLKIKIEYLLLILISYCIGLSRPLFVQLFLSIILTFFILKYLKVKIKNYLFPFGISLISIFAGFSTFALYAYTKGFGFGASFRAQNEWNRVLGLHWDILFHPHSVGGSDNVLNWDLQAFWIPLIIFLAVIIKFLISKKNIITDKNQIQSDAIFWVSLLFSCAHSAVQFLTYDLFFSTSRFIFALPLFFYVIGKTLNAFNFKYKYYILIFYFIYSFSFFIYWWTRFSREAWMG</sequence>
<feature type="transmembrane region" description="Helical" evidence="1">
    <location>
        <begin position="291"/>
        <end position="308"/>
    </location>
</feature>
<gene>
    <name evidence="2" type="ORF">GCL60_09005</name>
</gene>
<feature type="transmembrane region" description="Helical" evidence="1">
    <location>
        <begin position="126"/>
        <end position="144"/>
    </location>
</feature>
<keyword evidence="1" id="KW-0812">Transmembrane</keyword>
<feature type="transmembrane region" description="Helical" evidence="1">
    <location>
        <begin position="222"/>
        <end position="245"/>
    </location>
</feature>
<dbReference type="EMBL" id="WFLM01000003">
    <property type="protein sequence ID" value="KAB8038987.1"/>
    <property type="molecule type" value="Genomic_DNA"/>
</dbReference>
<reference evidence="2 3" key="1">
    <citation type="submission" date="2019-10" db="EMBL/GenBank/DDBJ databases">
        <title>New species of Slilvanegrellaceae.</title>
        <authorList>
            <person name="Pitt A."/>
            <person name="Hahn M.W."/>
        </authorList>
    </citation>
    <scope>NUCLEOTIDE SEQUENCE [LARGE SCALE GENOMIC DNA]</scope>
    <source>
        <strain evidence="2 3">SP-Ram-0.45-NSY-1</strain>
    </source>
</reference>
<feature type="transmembrane region" description="Helical" evidence="1">
    <location>
        <begin position="72"/>
        <end position="90"/>
    </location>
</feature>
<feature type="transmembrane region" description="Helical" evidence="1">
    <location>
        <begin position="377"/>
        <end position="396"/>
    </location>
</feature>